<gene>
    <name evidence="2" type="ORF">DWU99_01020</name>
</gene>
<feature type="compositionally biased region" description="Polar residues" evidence="1">
    <location>
        <begin position="20"/>
        <end position="33"/>
    </location>
</feature>
<protein>
    <submittedName>
        <fullName evidence="2">Uncharacterized protein</fullName>
    </submittedName>
</protein>
<evidence type="ECO:0000313" key="2">
    <source>
        <dbReference type="EMBL" id="RDS85888.1"/>
    </source>
</evidence>
<dbReference type="Proteomes" id="UP000255334">
    <property type="component" value="Unassembled WGS sequence"/>
</dbReference>
<feature type="compositionally biased region" description="Basic and acidic residues" evidence="1">
    <location>
        <begin position="34"/>
        <end position="46"/>
    </location>
</feature>
<accession>A0A370XBV8</accession>
<proteinExistence type="predicted"/>
<dbReference type="RefSeq" id="WP_115476139.1">
    <property type="nucleotide sequence ID" value="NZ_QRBF01000001.1"/>
</dbReference>
<feature type="region of interest" description="Disordered" evidence="1">
    <location>
        <begin position="20"/>
        <end position="53"/>
    </location>
</feature>
<comment type="caution">
    <text evidence="2">The sequence shown here is derived from an EMBL/GenBank/DDBJ whole genome shotgun (WGS) entry which is preliminary data.</text>
</comment>
<keyword evidence="3" id="KW-1185">Reference proteome</keyword>
<evidence type="ECO:0000313" key="3">
    <source>
        <dbReference type="Proteomes" id="UP000255334"/>
    </source>
</evidence>
<evidence type="ECO:0000256" key="1">
    <source>
        <dbReference type="SAM" id="MobiDB-lite"/>
    </source>
</evidence>
<dbReference type="AlphaFoldDB" id="A0A370XBV8"/>
<dbReference type="EMBL" id="QRBF01000001">
    <property type="protein sequence ID" value="RDS85888.1"/>
    <property type="molecule type" value="Genomic_DNA"/>
</dbReference>
<organism evidence="2 3">
    <name type="scientific">Dyella psychrodurans</name>
    <dbReference type="NCBI Taxonomy" id="1927960"/>
    <lineage>
        <taxon>Bacteria</taxon>
        <taxon>Pseudomonadati</taxon>
        <taxon>Pseudomonadota</taxon>
        <taxon>Gammaproteobacteria</taxon>
        <taxon>Lysobacterales</taxon>
        <taxon>Rhodanobacteraceae</taxon>
        <taxon>Dyella</taxon>
    </lineage>
</organism>
<name>A0A370XBV8_9GAMM</name>
<reference evidence="2 3" key="1">
    <citation type="submission" date="2018-07" db="EMBL/GenBank/DDBJ databases">
        <title>Dyella monticola sp. nov. and Dyella psychrodurans sp. nov. isolated from monsoon evergreen broad-leaved forest soil of Dinghu Mountain, China.</title>
        <authorList>
            <person name="Gao Z."/>
            <person name="Qiu L."/>
        </authorList>
    </citation>
    <scope>NUCLEOTIDE SEQUENCE [LARGE SCALE GENOMIC DNA]</scope>
    <source>
        <strain evidence="2 3">4MSK11</strain>
    </source>
</reference>
<sequence length="85" mass="9683">MSTPMSQDFLNDQWAKVWAHQQTPWDPQATTGFDNRDQLSVHDRPNDPTAPRRVFERTATPAGLTHWTEVPAVVLMTLKRPTATI</sequence>